<reference evidence="2" key="1">
    <citation type="journal article" date="2014" name="Int. J. Syst. Evol. Microbiol.">
        <title>Complete genome sequence of Corynebacterium casei LMG S-19264T (=DSM 44701T), isolated from a smear-ripened cheese.</title>
        <authorList>
            <consortium name="US DOE Joint Genome Institute (JGI-PGF)"/>
            <person name="Walter F."/>
            <person name="Albersmeier A."/>
            <person name="Kalinowski J."/>
            <person name="Ruckert C."/>
        </authorList>
    </citation>
    <scope>NUCLEOTIDE SEQUENCE</scope>
    <source>
        <strain evidence="2">JCM 3086</strain>
    </source>
</reference>
<reference evidence="2" key="2">
    <citation type="submission" date="2020-09" db="EMBL/GenBank/DDBJ databases">
        <authorList>
            <person name="Sun Q."/>
            <person name="Ohkuma M."/>
        </authorList>
    </citation>
    <scope>NUCLEOTIDE SEQUENCE</scope>
    <source>
        <strain evidence="2">JCM 3086</strain>
    </source>
</reference>
<dbReference type="EMBL" id="BMQA01000071">
    <property type="protein sequence ID" value="GGJ62165.1"/>
    <property type="molecule type" value="Genomic_DNA"/>
</dbReference>
<keyword evidence="3" id="KW-1185">Reference proteome</keyword>
<evidence type="ECO:0000313" key="3">
    <source>
        <dbReference type="Proteomes" id="UP000657574"/>
    </source>
</evidence>
<evidence type="ECO:0000256" key="1">
    <source>
        <dbReference type="SAM" id="MobiDB-lite"/>
    </source>
</evidence>
<accession>A0A917UJE8</accession>
<feature type="compositionally biased region" description="Basic residues" evidence="1">
    <location>
        <begin position="143"/>
        <end position="152"/>
    </location>
</feature>
<feature type="compositionally biased region" description="Polar residues" evidence="1">
    <location>
        <begin position="121"/>
        <end position="130"/>
    </location>
</feature>
<dbReference type="AlphaFoldDB" id="A0A917UJE8"/>
<feature type="region of interest" description="Disordered" evidence="1">
    <location>
        <begin position="121"/>
        <end position="168"/>
    </location>
</feature>
<protein>
    <submittedName>
        <fullName evidence="2">Uncharacterized protein</fullName>
    </submittedName>
</protein>
<organism evidence="2 3">
    <name type="scientific">Streptomyces brasiliensis</name>
    <dbReference type="NCBI Taxonomy" id="1954"/>
    <lineage>
        <taxon>Bacteria</taxon>
        <taxon>Bacillati</taxon>
        <taxon>Actinomycetota</taxon>
        <taxon>Actinomycetes</taxon>
        <taxon>Kitasatosporales</taxon>
        <taxon>Streptomycetaceae</taxon>
        <taxon>Streptomyces</taxon>
    </lineage>
</organism>
<dbReference type="Proteomes" id="UP000657574">
    <property type="component" value="Unassembled WGS sequence"/>
</dbReference>
<comment type="caution">
    <text evidence="2">The sequence shown here is derived from an EMBL/GenBank/DDBJ whole genome shotgun (WGS) entry which is preliminary data.</text>
</comment>
<proteinExistence type="predicted"/>
<sequence length="168" mass="19039">MDMDETLSRNELARAIATTTSLDQVETFSREVCGYSEIDYERNKAAWLKEQPPTELNPKAVLAELDHFEASARSRGVTHTTFRHITEALHLNGNQRQDLRELLLNSRPEQYDAPLWRITTTSEQQPSSRVQAPAALRSAGRASRLRSARRSCLRPAPRALRRRAPTCG</sequence>
<evidence type="ECO:0000313" key="2">
    <source>
        <dbReference type="EMBL" id="GGJ62165.1"/>
    </source>
</evidence>
<feature type="compositionally biased region" description="Basic residues" evidence="1">
    <location>
        <begin position="159"/>
        <end position="168"/>
    </location>
</feature>
<gene>
    <name evidence="2" type="ORF">GCM10010121_085990</name>
</gene>
<name>A0A917UJE8_9ACTN</name>
<feature type="compositionally biased region" description="Low complexity" evidence="1">
    <location>
        <begin position="132"/>
        <end position="142"/>
    </location>
</feature>